<evidence type="ECO:0000256" key="10">
    <source>
        <dbReference type="ARBA" id="ARBA00054027"/>
    </source>
</evidence>
<dbReference type="GO" id="GO:0008696">
    <property type="term" value="F:4-amino-4-deoxychorismate lyase activity"/>
    <property type="evidence" value="ECO:0007669"/>
    <property type="project" value="UniProtKB-UniRule"/>
</dbReference>
<dbReference type="GO" id="GO:0046656">
    <property type="term" value="P:folic acid biosynthetic process"/>
    <property type="evidence" value="ECO:0007669"/>
    <property type="project" value="UniProtKB-KW"/>
</dbReference>
<evidence type="ECO:0000256" key="5">
    <source>
        <dbReference type="ARBA" id="ARBA00022909"/>
    </source>
</evidence>
<evidence type="ECO:0000256" key="1">
    <source>
        <dbReference type="ARBA" id="ARBA00001933"/>
    </source>
</evidence>
<protein>
    <recommendedName>
        <fullName evidence="11 12">Aminodeoxychorismate lyase</fullName>
        <ecNumber evidence="8 12">4.1.3.38</ecNumber>
    </recommendedName>
</protein>
<evidence type="ECO:0000256" key="12">
    <source>
        <dbReference type="NCBIfam" id="TIGR03461"/>
    </source>
</evidence>
<organism evidence="15 16">
    <name type="scientific">Nitrosococcus watsoni (strain C-113)</name>
    <dbReference type="NCBI Taxonomy" id="105559"/>
    <lineage>
        <taxon>Bacteria</taxon>
        <taxon>Pseudomonadati</taxon>
        <taxon>Pseudomonadota</taxon>
        <taxon>Gammaproteobacteria</taxon>
        <taxon>Chromatiales</taxon>
        <taxon>Chromatiaceae</taxon>
        <taxon>Nitrosococcus</taxon>
    </lineage>
</organism>
<reference evidence="15 16" key="1">
    <citation type="submission" date="2010-06" db="EMBL/GenBank/DDBJ databases">
        <title>Complete sequence of chromosome of Nitrosococcus watsoni C-113.</title>
        <authorList>
            <consortium name="US DOE Joint Genome Institute"/>
            <person name="Lucas S."/>
            <person name="Copeland A."/>
            <person name="Lapidus A."/>
            <person name="Cheng J.-F."/>
            <person name="Bruce D."/>
            <person name="Goodwin L."/>
            <person name="Pitluck S."/>
            <person name="Malfatti S.A."/>
            <person name="Chain P.S.G."/>
            <person name="Land M."/>
            <person name="Hauser L."/>
            <person name="Kyrpides N."/>
            <person name="Ivanova N."/>
            <person name="Cambell M.A."/>
            <person name="Heidelberg J.F."/>
            <person name="Klotz M.G."/>
            <person name="Woyke T."/>
        </authorList>
    </citation>
    <scope>NUCLEOTIDE SEQUENCE [LARGE SCALE GENOMIC DNA]</scope>
    <source>
        <strain evidence="15 16">C-113</strain>
    </source>
</reference>
<dbReference type="CDD" id="cd01559">
    <property type="entry name" value="ADCL_like"/>
    <property type="match status" value="1"/>
</dbReference>
<gene>
    <name evidence="15" type="ordered locus">Nwat_1457</name>
</gene>
<dbReference type="Gene3D" id="3.20.10.10">
    <property type="entry name" value="D-amino Acid Aminotransferase, subunit A, domain 2"/>
    <property type="match status" value="1"/>
</dbReference>
<dbReference type="PROSITE" id="PS00770">
    <property type="entry name" value="AA_TRANSFER_CLASS_4"/>
    <property type="match status" value="1"/>
</dbReference>
<keyword evidence="5" id="KW-0289">Folate biosynthesis</keyword>
<evidence type="ECO:0000256" key="2">
    <source>
        <dbReference type="ARBA" id="ARBA00009320"/>
    </source>
</evidence>
<comment type="similarity">
    <text evidence="2 13">Belongs to the class-IV pyridoxal-phosphate-dependent aminotransferase family.</text>
</comment>
<dbReference type="KEGG" id="nwa:Nwat_1457"/>
<dbReference type="PANTHER" id="PTHR42743:SF2">
    <property type="entry name" value="AMINODEOXYCHORISMATE LYASE"/>
    <property type="match status" value="1"/>
</dbReference>
<comment type="pathway">
    <text evidence="7">Cofactor biosynthesis; tetrahydrofolate biosynthesis; 4-aminobenzoate from chorismate: step 2/2.</text>
</comment>
<evidence type="ECO:0000256" key="4">
    <source>
        <dbReference type="ARBA" id="ARBA00022898"/>
    </source>
</evidence>
<dbReference type="OrthoDB" id="9805628at2"/>
<evidence type="ECO:0000256" key="6">
    <source>
        <dbReference type="ARBA" id="ARBA00023239"/>
    </source>
</evidence>
<comment type="subunit">
    <text evidence="3">Homodimer.</text>
</comment>
<sequence length="267" mass="29882">MILVNGKVASDIEVTDRGLQYGDGLFETIAIHDERAILYSSHLKRLEEGCRRLLIPPIAREILDEEVVKVCQGISRGVLKIMVTRGSGGRGYQPPSQPQPTRILSVYPWPNYPSIFMEYGITLRVCRTSLGYNPSLAGIKHLSRLEQVLARSEWKNPMIPEGLMLDSQGHVIEGTMSNLFIVQDAHLQTPDLSGCGVAGVMREFILKQAFNLGLKTVVRPLMLADLKRAEELFICNSLIGIWPVRRLGESQYPLGPVTRHLQHLMQS</sequence>
<evidence type="ECO:0000256" key="9">
    <source>
        <dbReference type="ARBA" id="ARBA00049529"/>
    </source>
</evidence>
<keyword evidence="4 14" id="KW-0663">Pyridoxal phosphate</keyword>
<dbReference type="GO" id="GO:0030170">
    <property type="term" value="F:pyridoxal phosphate binding"/>
    <property type="evidence" value="ECO:0007669"/>
    <property type="project" value="InterPro"/>
</dbReference>
<comment type="catalytic activity">
    <reaction evidence="9">
        <text>4-amino-4-deoxychorismate = 4-aminobenzoate + pyruvate + H(+)</text>
        <dbReference type="Rhea" id="RHEA:16201"/>
        <dbReference type="ChEBI" id="CHEBI:15361"/>
        <dbReference type="ChEBI" id="CHEBI:15378"/>
        <dbReference type="ChEBI" id="CHEBI:17836"/>
        <dbReference type="ChEBI" id="CHEBI:58406"/>
        <dbReference type="EC" id="4.1.3.38"/>
    </reaction>
</comment>
<dbReference type="AlphaFoldDB" id="D8K639"/>
<comment type="function">
    <text evidence="10">Involved in the biosynthesis of p-aminobenzoate (PABA), a precursor of tetrahydrofolate. Converts 4-amino-4-deoxychorismate into 4-aminobenzoate (PABA) and pyruvate.</text>
</comment>
<accession>D8K639</accession>
<keyword evidence="6 15" id="KW-0456">Lyase</keyword>
<dbReference type="GO" id="GO:0005829">
    <property type="term" value="C:cytosol"/>
    <property type="evidence" value="ECO:0007669"/>
    <property type="project" value="TreeGrafter"/>
</dbReference>
<evidence type="ECO:0000256" key="8">
    <source>
        <dbReference type="ARBA" id="ARBA00035676"/>
    </source>
</evidence>
<evidence type="ECO:0000256" key="11">
    <source>
        <dbReference type="ARBA" id="ARBA00069174"/>
    </source>
</evidence>
<evidence type="ECO:0000256" key="14">
    <source>
        <dbReference type="RuleBase" id="RU004516"/>
    </source>
</evidence>
<dbReference type="eggNOG" id="COG0115">
    <property type="taxonomic scope" value="Bacteria"/>
</dbReference>
<dbReference type="EC" id="4.1.3.38" evidence="8 12"/>
<dbReference type="SUPFAM" id="SSF56752">
    <property type="entry name" value="D-aminoacid aminotransferase-like PLP-dependent enzymes"/>
    <property type="match status" value="1"/>
</dbReference>
<dbReference type="Proteomes" id="UP000000393">
    <property type="component" value="Chromosome"/>
</dbReference>
<evidence type="ECO:0000313" key="16">
    <source>
        <dbReference type="Proteomes" id="UP000000393"/>
    </source>
</evidence>
<dbReference type="STRING" id="105559.Nwat_1457"/>
<dbReference type="Pfam" id="PF01063">
    <property type="entry name" value="Aminotran_4"/>
    <property type="match status" value="1"/>
</dbReference>
<dbReference type="HOGENOM" id="CLU_020844_2_1_6"/>
<comment type="cofactor">
    <cofactor evidence="1 14">
        <name>pyridoxal 5'-phosphate</name>
        <dbReference type="ChEBI" id="CHEBI:597326"/>
    </cofactor>
</comment>
<proteinExistence type="inferred from homology"/>
<dbReference type="RefSeq" id="WP_013220458.1">
    <property type="nucleotide sequence ID" value="NC_014315.1"/>
</dbReference>
<dbReference type="InterPro" id="IPR017824">
    <property type="entry name" value="Aminodeoxychorismate_lyase_IV"/>
</dbReference>
<dbReference type="NCBIfam" id="TIGR03461">
    <property type="entry name" value="pabC_Proteo"/>
    <property type="match status" value="1"/>
</dbReference>
<evidence type="ECO:0000256" key="13">
    <source>
        <dbReference type="RuleBase" id="RU004106"/>
    </source>
</evidence>
<dbReference type="InterPro" id="IPR050571">
    <property type="entry name" value="Class-IV_PLP-Dep_Aminotrnsfr"/>
</dbReference>
<dbReference type="NCBIfam" id="NF004761">
    <property type="entry name" value="PRK06092.1"/>
    <property type="match status" value="1"/>
</dbReference>
<keyword evidence="16" id="KW-1185">Reference proteome</keyword>
<name>D8K639_NITWC</name>
<dbReference type="InterPro" id="IPR043131">
    <property type="entry name" value="BCAT-like_N"/>
</dbReference>
<dbReference type="FunFam" id="3.20.10.10:FF:000002">
    <property type="entry name" value="D-alanine aminotransferase"/>
    <property type="match status" value="1"/>
</dbReference>
<evidence type="ECO:0000313" key="15">
    <source>
        <dbReference type="EMBL" id="ADJ28366.1"/>
    </source>
</evidence>
<dbReference type="InterPro" id="IPR036038">
    <property type="entry name" value="Aminotransferase-like"/>
</dbReference>
<dbReference type="EMBL" id="CP002086">
    <property type="protein sequence ID" value="ADJ28366.1"/>
    <property type="molecule type" value="Genomic_DNA"/>
</dbReference>
<dbReference type="InterPro" id="IPR043132">
    <property type="entry name" value="BCAT-like_C"/>
</dbReference>
<dbReference type="InterPro" id="IPR018300">
    <property type="entry name" value="Aminotrans_IV_CS"/>
</dbReference>
<evidence type="ECO:0000256" key="3">
    <source>
        <dbReference type="ARBA" id="ARBA00011738"/>
    </source>
</evidence>
<dbReference type="InterPro" id="IPR001544">
    <property type="entry name" value="Aminotrans_IV"/>
</dbReference>
<dbReference type="PANTHER" id="PTHR42743">
    <property type="entry name" value="AMINO-ACID AMINOTRANSFERASE"/>
    <property type="match status" value="1"/>
</dbReference>
<evidence type="ECO:0000256" key="7">
    <source>
        <dbReference type="ARBA" id="ARBA00035633"/>
    </source>
</evidence>
<dbReference type="Gene3D" id="3.30.470.10">
    <property type="match status" value="1"/>
</dbReference>
<dbReference type="GO" id="GO:0008153">
    <property type="term" value="P:4-aminobenzoate biosynthetic process"/>
    <property type="evidence" value="ECO:0007669"/>
    <property type="project" value="UniProtKB-UniRule"/>
</dbReference>